<sequence length="250" mass="25965">MPTWIQAGLWGLFSGSALILGSIIGYFFNLKQKTIAIVMAFGAGVLISALSLELMDEAYNQSGLLPSSIGFIGGALIYYFANSVLEKSGAKHRKRSQSQQSSEEEKEGSGVAIALGALLDGIPESIAIGISILEGGAVSIATVIAIFISNLPEGLSSSSGMKKAGRSKVFIFGIWIGIAILSSIASILGYSLFSEFPPAVNGATLAIAAGAILNMISTTMIPEAFQKAHGMIGLITVLGFLCSFLLSHAI</sequence>
<dbReference type="PANTHER" id="PTHR11040">
    <property type="entry name" value="ZINC/IRON TRANSPORTER"/>
    <property type="match status" value="1"/>
</dbReference>
<feature type="transmembrane region" description="Helical" evidence="5">
    <location>
        <begin position="7"/>
        <end position="28"/>
    </location>
</feature>
<dbReference type="RefSeq" id="WP_290231309.1">
    <property type="nucleotide sequence ID" value="NZ_JAUFPZ010000002.1"/>
</dbReference>
<evidence type="ECO:0000256" key="5">
    <source>
        <dbReference type="SAM" id="Phobius"/>
    </source>
</evidence>
<evidence type="ECO:0000256" key="3">
    <source>
        <dbReference type="ARBA" id="ARBA00022475"/>
    </source>
</evidence>
<evidence type="ECO:0000313" key="6">
    <source>
        <dbReference type="EMBL" id="MFC4028086.1"/>
    </source>
</evidence>
<evidence type="ECO:0000256" key="4">
    <source>
        <dbReference type="ARBA" id="ARBA00022833"/>
    </source>
</evidence>
<accession>A0ABV8HDA4</accession>
<name>A0ABV8HDA4_9FLAO</name>
<keyword evidence="5" id="KW-1133">Transmembrane helix</keyword>
<reference evidence="8" key="2">
    <citation type="journal article" date="2019" name="Int. J. Syst. Evol. Microbiol.">
        <title>The Global Catalogue of Microorganisms (GCM) 10K type strain sequencing project: providing services to taxonomists for standard genome sequencing and annotation.</title>
        <authorList>
            <consortium name="The Broad Institute Genomics Platform"/>
            <consortium name="The Broad Institute Genome Sequencing Center for Infectious Disease"/>
            <person name="Wu L."/>
            <person name="Ma J."/>
        </authorList>
    </citation>
    <scope>NUCLEOTIDE SEQUENCE [LARGE SCALE GENOMIC DNA]</scope>
    <source>
        <strain evidence="8">CECT 9128</strain>
    </source>
</reference>
<feature type="transmembrane region" description="Helical" evidence="5">
    <location>
        <begin position="199"/>
        <end position="216"/>
    </location>
</feature>
<evidence type="ECO:0000256" key="2">
    <source>
        <dbReference type="ARBA" id="ARBA00006939"/>
    </source>
</evidence>
<evidence type="ECO:0000313" key="7">
    <source>
        <dbReference type="EMBL" id="MFC4028765.1"/>
    </source>
</evidence>
<comment type="subcellular location">
    <subcellularLocation>
        <location evidence="1">Cell membrane</location>
        <topology evidence="1">Multi-pass membrane protein</topology>
    </subcellularLocation>
</comment>
<keyword evidence="4" id="KW-0862">Zinc</keyword>
<feature type="transmembrane region" description="Helical" evidence="5">
    <location>
        <begin position="64"/>
        <end position="81"/>
    </location>
</feature>
<evidence type="ECO:0000256" key="1">
    <source>
        <dbReference type="ARBA" id="ARBA00004651"/>
    </source>
</evidence>
<keyword evidence="3" id="KW-1003">Cell membrane</keyword>
<evidence type="ECO:0000313" key="8">
    <source>
        <dbReference type="Proteomes" id="UP001595793"/>
    </source>
</evidence>
<keyword evidence="5" id="KW-0472">Membrane</keyword>
<reference evidence="7" key="1">
    <citation type="journal article" date="2014" name="Int. J. Syst. Evol. Microbiol.">
        <title>Complete genome of a new Firmicutes species belonging to the dominant human colonic microbiota ('Ruminococcus bicirculans') reveals two chromosomes and a selective capacity to utilize plant glucans.</title>
        <authorList>
            <consortium name="NISC Comparative Sequencing Program"/>
            <person name="Wegmann U."/>
            <person name="Louis P."/>
            <person name="Goesmann A."/>
            <person name="Henrissat B."/>
            <person name="Duncan S.H."/>
            <person name="Flint H.J."/>
        </authorList>
    </citation>
    <scope>NUCLEOTIDE SEQUENCE</scope>
    <source>
        <strain evidence="7">CECT 9128</strain>
    </source>
</reference>
<keyword evidence="5" id="KW-0812">Transmembrane</keyword>
<keyword evidence="8" id="KW-1185">Reference proteome</keyword>
<organism evidence="7 8">
    <name type="scientific">Zunongwangia endophytica</name>
    <dbReference type="NCBI Taxonomy" id="1808945"/>
    <lineage>
        <taxon>Bacteria</taxon>
        <taxon>Pseudomonadati</taxon>
        <taxon>Bacteroidota</taxon>
        <taxon>Flavobacteriia</taxon>
        <taxon>Flavobacteriales</taxon>
        <taxon>Flavobacteriaceae</taxon>
        <taxon>Zunongwangia</taxon>
    </lineage>
</organism>
<gene>
    <name evidence="6" type="ORF">ACFOS1_11765</name>
    <name evidence="7" type="ORF">ACFOS1_15200</name>
</gene>
<comment type="caution">
    <text evidence="7">The sequence shown here is derived from an EMBL/GenBank/DDBJ whole genome shotgun (WGS) entry which is preliminary data.</text>
</comment>
<dbReference type="PANTHER" id="PTHR11040:SF211">
    <property type="entry name" value="ZINC TRANSPORTER ZIP11"/>
    <property type="match status" value="1"/>
</dbReference>
<dbReference type="EMBL" id="JBHSAS010000006">
    <property type="protein sequence ID" value="MFC4028086.1"/>
    <property type="molecule type" value="Genomic_DNA"/>
</dbReference>
<feature type="transmembrane region" description="Helical" evidence="5">
    <location>
        <begin position="126"/>
        <end position="148"/>
    </location>
</feature>
<feature type="transmembrane region" description="Helical" evidence="5">
    <location>
        <begin position="228"/>
        <end position="246"/>
    </location>
</feature>
<comment type="similarity">
    <text evidence="2">Belongs to the ZIP transporter (TC 2.A.5) family.</text>
</comment>
<feature type="transmembrane region" description="Helical" evidence="5">
    <location>
        <begin position="169"/>
        <end position="193"/>
    </location>
</feature>
<protein>
    <submittedName>
        <fullName evidence="7">ZIP family metal transporter</fullName>
    </submittedName>
</protein>
<dbReference type="Proteomes" id="UP001595793">
    <property type="component" value="Unassembled WGS sequence"/>
</dbReference>
<proteinExistence type="inferred from homology"/>
<feature type="transmembrane region" description="Helical" evidence="5">
    <location>
        <begin position="34"/>
        <end position="52"/>
    </location>
</feature>
<dbReference type="EMBL" id="JBHSAS010000011">
    <property type="protein sequence ID" value="MFC4028765.1"/>
    <property type="molecule type" value="Genomic_DNA"/>
</dbReference>
<reference evidence="7" key="3">
    <citation type="submission" date="2024-09" db="EMBL/GenBank/DDBJ databases">
        <authorList>
            <person name="Sun Q."/>
            <person name="Mori K."/>
        </authorList>
    </citation>
    <scope>NUCLEOTIDE SEQUENCE</scope>
    <source>
        <strain evidence="7">CECT 9128</strain>
    </source>
</reference>